<dbReference type="EMBL" id="CP000554">
    <property type="protein sequence ID" value="ABM78115.1"/>
    <property type="molecule type" value="Genomic_DNA"/>
</dbReference>
<dbReference type="AlphaFoldDB" id="A2C9F5"/>
<organism evidence="1 2">
    <name type="scientific">Prochlorococcus marinus (strain MIT 9303)</name>
    <dbReference type="NCBI Taxonomy" id="59922"/>
    <lineage>
        <taxon>Bacteria</taxon>
        <taxon>Bacillati</taxon>
        <taxon>Cyanobacteriota</taxon>
        <taxon>Cyanophyceae</taxon>
        <taxon>Synechococcales</taxon>
        <taxon>Prochlorococcaceae</taxon>
        <taxon>Prochlorococcus</taxon>
    </lineage>
</organism>
<reference evidence="1 2" key="1">
    <citation type="journal article" date="2007" name="PLoS Genet.">
        <title>Patterns and implications of gene gain and loss in the evolution of Prochlorococcus.</title>
        <authorList>
            <person name="Kettler G.C."/>
            <person name="Martiny A.C."/>
            <person name="Huang K."/>
            <person name="Zucker J."/>
            <person name="Coleman M.L."/>
            <person name="Rodrigue S."/>
            <person name="Chen F."/>
            <person name="Lapidus A."/>
            <person name="Ferriera S."/>
            <person name="Johnson J."/>
            <person name="Steglich C."/>
            <person name="Church G.M."/>
            <person name="Richardson P."/>
            <person name="Chisholm S.W."/>
        </authorList>
    </citation>
    <scope>NUCLEOTIDE SEQUENCE [LARGE SCALE GENOMIC DNA]</scope>
    <source>
        <strain evidence="1 2">MIT 9303</strain>
    </source>
</reference>
<gene>
    <name evidence="1" type="ordered locus">P9303_13681</name>
</gene>
<name>A2C9F5_PROM3</name>
<sequence length="63" mass="7170">MSNTNHCRFDVALGFDQMQAGRRSHLNAHNSPLVDPIQPNFFGLCCDNDHEMMLLVANVWRPS</sequence>
<accession>A2C9F5</accession>
<proteinExistence type="predicted"/>
<protein>
    <submittedName>
        <fullName evidence="1">Uncharacterized protein</fullName>
    </submittedName>
</protein>
<dbReference type="HOGENOM" id="CLU_2882324_0_0_3"/>
<evidence type="ECO:0000313" key="2">
    <source>
        <dbReference type="Proteomes" id="UP000002274"/>
    </source>
</evidence>
<evidence type="ECO:0000313" key="1">
    <source>
        <dbReference type="EMBL" id="ABM78115.1"/>
    </source>
</evidence>
<dbReference type="Proteomes" id="UP000002274">
    <property type="component" value="Chromosome"/>
</dbReference>
<dbReference type="KEGG" id="pmf:P9303_13681"/>